<dbReference type="GO" id="GO:0005737">
    <property type="term" value="C:cytoplasm"/>
    <property type="evidence" value="ECO:0007669"/>
    <property type="project" value="UniProtKB-SubCell"/>
</dbReference>
<dbReference type="EC" id="2.7.4.25" evidence="8"/>
<evidence type="ECO:0000256" key="2">
    <source>
        <dbReference type="ARBA" id="ARBA00022679"/>
    </source>
</evidence>
<dbReference type="GO" id="GO:0036430">
    <property type="term" value="F:CMP kinase activity"/>
    <property type="evidence" value="ECO:0007669"/>
    <property type="project" value="RHEA"/>
</dbReference>
<dbReference type="GO" id="GO:0005524">
    <property type="term" value="F:ATP binding"/>
    <property type="evidence" value="ECO:0007669"/>
    <property type="project" value="UniProtKB-UniRule"/>
</dbReference>
<dbReference type="RefSeq" id="WP_110851096.1">
    <property type="nucleotide sequence ID" value="NZ_QKLZ01000001.1"/>
</dbReference>
<keyword evidence="3 8" id="KW-0547">Nucleotide-binding</keyword>
<dbReference type="OrthoDB" id="9807434at2"/>
<dbReference type="InterPro" id="IPR003136">
    <property type="entry name" value="Cytidylate_kin"/>
</dbReference>
<dbReference type="InterPro" id="IPR027417">
    <property type="entry name" value="P-loop_NTPase"/>
</dbReference>
<evidence type="ECO:0000313" key="11">
    <source>
        <dbReference type="Proteomes" id="UP000250222"/>
    </source>
</evidence>
<evidence type="ECO:0000256" key="6">
    <source>
        <dbReference type="ARBA" id="ARBA00047615"/>
    </source>
</evidence>
<dbReference type="EMBL" id="UETB01000001">
    <property type="protein sequence ID" value="SSA36977.1"/>
    <property type="molecule type" value="Genomic_DNA"/>
</dbReference>
<proteinExistence type="inferred from homology"/>
<dbReference type="Pfam" id="PF02224">
    <property type="entry name" value="Cytidylate_kin"/>
    <property type="match status" value="1"/>
</dbReference>
<reference evidence="10 11" key="1">
    <citation type="submission" date="2016-10" db="EMBL/GenBank/DDBJ databases">
        <authorList>
            <person name="Cai Z."/>
        </authorList>
    </citation>
    <scope>NUCLEOTIDE SEQUENCE [LARGE SCALE GENOMIC DNA]</scope>
    <source>
        <strain evidence="10 11">CGMCC 1.10826</strain>
    </source>
</reference>
<accession>A0A2Y9A441</accession>
<comment type="similarity">
    <text evidence="1 8">Belongs to the cytidylate kinase family. Type 1 subfamily.</text>
</comment>
<evidence type="ECO:0000259" key="9">
    <source>
        <dbReference type="Pfam" id="PF02224"/>
    </source>
</evidence>
<keyword evidence="11" id="KW-1185">Reference proteome</keyword>
<keyword evidence="5 8" id="KW-0067">ATP-binding</keyword>
<evidence type="ECO:0000313" key="10">
    <source>
        <dbReference type="EMBL" id="SSA36977.1"/>
    </source>
</evidence>
<dbReference type="CDD" id="cd02020">
    <property type="entry name" value="CMPK"/>
    <property type="match status" value="1"/>
</dbReference>
<keyword evidence="2 8" id="KW-0808">Transferase</keyword>
<gene>
    <name evidence="8" type="primary">cmk</name>
    <name evidence="10" type="ORF">SAMN05216184_101632</name>
</gene>
<dbReference type="GO" id="GO:0036431">
    <property type="term" value="F:dCMP kinase activity"/>
    <property type="evidence" value="ECO:0007669"/>
    <property type="project" value="InterPro"/>
</dbReference>
<evidence type="ECO:0000256" key="5">
    <source>
        <dbReference type="ARBA" id="ARBA00022840"/>
    </source>
</evidence>
<dbReference type="SUPFAM" id="SSF52540">
    <property type="entry name" value="P-loop containing nucleoside triphosphate hydrolases"/>
    <property type="match status" value="1"/>
</dbReference>
<sequence length="236" mass="24787">MTAPVTVAIDGPSGSGKSTISRRLAAAEGLAYLDTGAMYRAATWWCRRRGVELTDAAAVAAATEVMPLDMGVDPGDPTITCDGVDITAAIRLSEISSVVSAVATNLDVRAQLRERQRAIIAAERRPGGHSGGRGIVAEGRDITTVVAPDADVRILLTADEAARLARRARELHGTVDDRAIAATRDEVVGRDAQDSTVSTFLTAADGVVTIDSSALDIDQTLAVVRRVVAQARQEEQ</sequence>
<dbReference type="Gene3D" id="3.40.50.300">
    <property type="entry name" value="P-loop containing nucleotide triphosphate hydrolases"/>
    <property type="match status" value="1"/>
</dbReference>
<name>A0A2Y9A441_9MICO</name>
<dbReference type="NCBIfam" id="TIGR00017">
    <property type="entry name" value="cmk"/>
    <property type="match status" value="1"/>
</dbReference>
<evidence type="ECO:0000256" key="4">
    <source>
        <dbReference type="ARBA" id="ARBA00022777"/>
    </source>
</evidence>
<comment type="catalytic activity">
    <reaction evidence="6 8">
        <text>dCMP + ATP = dCDP + ADP</text>
        <dbReference type="Rhea" id="RHEA:25094"/>
        <dbReference type="ChEBI" id="CHEBI:30616"/>
        <dbReference type="ChEBI" id="CHEBI:57566"/>
        <dbReference type="ChEBI" id="CHEBI:58593"/>
        <dbReference type="ChEBI" id="CHEBI:456216"/>
        <dbReference type="EC" id="2.7.4.25"/>
    </reaction>
</comment>
<comment type="catalytic activity">
    <reaction evidence="7 8">
        <text>CMP + ATP = CDP + ADP</text>
        <dbReference type="Rhea" id="RHEA:11600"/>
        <dbReference type="ChEBI" id="CHEBI:30616"/>
        <dbReference type="ChEBI" id="CHEBI:58069"/>
        <dbReference type="ChEBI" id="CHEBI:60377"/>
        <dbReference type="ChEBI" id="CHEBI:456216"/>
        <dbReference type="EC" id="2.7.4.25"/>
    </reaction>
</comment>
<comment type="subcellular location">
    <subcellularLocation>
        <location evidence="8">Cytoplasm</location>
    </subcellularLocation>
</comment>
<keyword evidence="4 8" id="KW-0418">Kinase</keyword>
<keyword evidence="8" id="KW-0963">Cytoplasm</keyword>
<feature type="domain" description="Cytidylate kinase" evidence="9">
    <location>
        <begin position="7"/>
        <end position="225"/>
    </location>
</feature>
<evidence type="ECO:0000256" key="1">
    <source>
        <dbReference type="ARBA" id="ARBA00009427"/>
    </source>
</evidence>
<dbReference type="HAMAP" id="MF_00238">
    <property type="entry name" value="Cytidyl_kinase_type1"/>
    <property type="match status" value="1"/>
</dbReference>
<dbReference type="AlphaFoldDB" id="A0A2Y9A441"/>
<protein>
    <recommendedName>
        <fullName evidence="8">Cytidylate kinase</fullName>
        <shortName evidence="8">CK</shortName>
        <ecNumber evidence="8">2.7.4.25</ecNumber>
    </recommendedName>
    <alternativeName>
        <fullName evidence="8">Cytidine monophosphate kinase</fullName>
        <shortName evidence="8">CMP kinase</shortName>
    </alternativeName>
</protein>
<dbReference type="Proteomes" id="UP000250222">
    <property type="component" value="Unassembled WGS sequence"/>
</dbReference>
<evidence type="ECO:0000256" key="7">
    <source>
        <dbReference type="ARBA" id="ARBA00048478"/>
    </source>
</evidence>
<dbReference type="GO" id="GO:0006220">
    <property type="term" value="P:pyrimidine nucleotide metabolic process"/>
    <property type="evidence" value="ECO:0007669"/>
    <property type="project" value="UniProtKB-UniRule"/>
</dbReference>
<organism evidence="10 11">
    <name type="scientific">Georgenia satyanarayanai</name>
    <dbReference type="NCBI Taxonomy" id="860221"/>
    <lineage>
        <taxon>Bacteria</taxon>
        <taxon>Bacillati</taxon>
        <taxon>Actinomycetota</taxon>
        <taxon>Actinomycetes</taxon>
        <taxon>Micrococcales</taxon>
        <taxon>Bogoriellaceae</taxon>
        <taxon>Georgenia</taxon>
    </lineage>
</organism>
<evidence type="ECO:0000256" key="8">
    <source>
        <dbReference type="HAMAP-Rule" id="MF_00238"/>
    </source>
</evidence>
<evidence type="ECO:0000256" key="3">
    <source>
        <dbReference type="ARBA" id="ARBA00022741"/>
    </source>
</evidence>
<dbReference type="InterPro" id="IPR011994">
    <property type="entry name" value="Cytidylate_kinase_dom"/>
</dbReference>
<feature type="binding site" evidence="8">
    <location>
        <begin position="11"/>
        <end position="19"/>
    </location>
    <ligand>
        <name>ATP</name>
        <dbReference type="ChEBI" id="CHEBI:30616"/>
    </ligand>
</feature>